<dbReference type="AlphaFoldDB" id="A0A0C9W1A9"/>
<dbReference type="CDD" id="cd08249">
    <property type="entry name" value="enoyl_reductase_like"/>
    <property type="match status" value="1"/>
</dbReference>
<evidence type="ECO:0000259" key="1">
    <source>
        <dbReference type="SMART" id="SM00829"/>
    </source>
</evidence>
<dbReference type="InterPro" id="IPR011032">
    <property type="entry name" value="GroES-like_sf"/>
</dbReference>
<name>A0A0C9W1A9_9AGAM</name>
<accession>A0A0C9W1A9</accession>
<dbReference type="Gene3D" id="3.90.180.10">
    <property type="entry name" value="Medium-chain alcohol dehydrogenases, catalytic domain"/>
    <property type="match status" value="1"/>
</dbReference>
<dbReference type="Pfam" id="PF00107">
    <property type="entry name" value="ADH_zinc_N"/>
    <property type="match status" value="1"/>
</dbReference>
<organism evidence="2 3">
    <name type="scientific">Hydnomerulius pinastri MD-312</name>
    <dbReference type="NCBI Taxonomy" id="994086"/>
    <lineage>
        <taxon>Eukaryota</taxon>
        <taxon>Fungi</taxon>
        <taxon>Dikarya</taxon>
        <taxon>Basidiomycota</taxon>
        <taxon>Agaricomycotina</taxon>
        <taxon>Agaricomycetes</taxon>
        <taxon>Agaricomycetidae</taxon>
        <taxon>Boletales</taxon>
        <taxon>Boletales incertae sedis</taxon>
        <taxon>Leucogyrophana</taxon>
    </lineage>
</organism>
<dbReference type="PANTHER" id="PTHR45348:SF2">
    <property type="entry name" value="ZINC-TYPE ALCOHOL DEHYDROGENASE-LIKE PROTEIN C2E1P3.01"/>
    <property type="match status" value="1"/>
</dbReference>
<dbReference type="EMBL" id="KN839883">
    <property type="protein sequence ID" value="KIJ59658.1"/>
    <property type="molecule type" value="Genomic_DNA"/>
</dbReference>
<dbReference type="InterPro" id="IPR013149">
    <property type="entry name" value="ADH-like_C"/>
</dbReference>
<dbReference type="InterPro" id="IPR047122">
    <property type="entry name" value="Trans-enoyl_RdTase-like"/>
</dbReference>
<dbReference type="InterPro" id="IPR013154">
    <property type="entry name" value="ADH-like_N"/>
</dbReference>
<dbReference type="GO" id="GO:0016651">
    <property type="term" value="F:oxidoreductase activity, acting on NAD(P)H"/>
    <property type="evidence" value="ECO:0007669"/>
    <property type="project" value="InterPro"/>
</dbReference>
<dbReference type="Pfam" id="PF08240">
    <property type="entry name" value="ADH_N"/>
    <property type="match status" value="1"/>
</dbReference>
<evidence type="ECO:0000313" key="3">
    <source>
        <dbReference type="Proteomes" id="UP000053820"/>
    </source>
</evidence>
<dbReference type="InterPro" id="IPR036291">
    <property type="entry name" value="NAD(P)-bd_dom_sf"/>
</dbReference>
<protein>
    <recommendedName>
        <fullName evidence="1">Enoyl reductase (ER) domain-containing protein</fullName>
    </recommendedName>
</protein>
<sequence length="347" mass="36725">MATQKALWLPNIGEEFTLGTTDIPEPGPGEVLVKLESSALNPLDWKIQKHGFYIVKEYPAILGEEGAGVVEKVGEGVSNLTKGDKIFFQTAFGGKYSSFKEYVIVAADVAGKIPDNISFDQAASISVGIIPFAVAFYAQQPHGFAFTAPFKADGGVGKYAGQPVVIFGGASSLGQYAIQLAKISGFSPIITTASLHNKDLLHSLGATHVLDRKLSAAALREEVAKITSSPITHAFDAISLEDTQQAAYDLLASGGKLAIVTPPKLKEVEGSGKQVTLVFGSFQLPHNRALGVQFMQELTKWLAEGTIKPNAVEVLPGGLNGVSAGLRRLENNEVSGKKLVIHPAETA</sequence>
<dbReference type="PANTHER" id="PTHR45348">
    <property type="entry name" value="HYPOTHETICAL OXIDOREDUCTASE (EUROFUNG)"/>
    <property type="match status" value="1"/>
</dbReference>
<dbReference type="Gene3D" id="3.40.50.720">
    <property type="entry name" value="NAD(P)-binding Rossmann-like Domain"/>
    <property type="match status" value="1"/>
</dbReference>
<dbReference type="SUPFAM" id="SSF50129">
    <property type="entry name" value="GroES-like"/>
    <property type="match status" value="1"/>
</dbReference>
<feature type="domain" description="Enoyl reductase (ER)" evidence="1">
    <location>
        <begin position="13"/>
        <end position="340"/>
    </location>
</feature>
<dbReference type="OrthoDB" id="3233595at2759"/>
<dbReference type="HOGENOM" id="CLU_026673_16_5_1"/>
<dbReference type="Proteomes" id="UP000053820">
    <property type="component" value="Unassembled WGS sequence"/>
</dbReference>
<keyword evidence="3" id="KW-1185">Reference proteome</keyword>
<dbReference type="InterPro" id="IPR020843">
    <property type="entry name" value="ER"/>
</dbReference>
<dbReference type="SMART" id="SM00829">
    <property type="entry name" value="PKS_ER"/>
    <property type="match status" value="1"/>
</dbReference>
<dbReference type="SUPFAM" id="SSF51735">
    <property type="entry name" value="NAD(P)-binding Rossmann-fold domains"/>
    <property type="match status" value="1"/>
</dbReference>
<gene>
    <name evidence="2" type="ORF">HYDPIDRAFT_32992</name>
</gene>
<reference evidence="2 3" key="1">
    <citation type="submission" date="2014-04" db="EMBL/GenBank/DDBJ databases">
        <title>Evolutionary Origins and Diversification of the Mycorrhizal Mutualists.</title>
        <authorList>
            <consortium name="DOE Joint Genome Institute"/>
            <consortium name="Mycorrhizal Genomics Consortium"/>
            <person name="Kohler A."/>
            <person name="Kuo A."/>
            <person name="Nagy L.G."/>
            <person name="Floudas D."/>
            <person name="Copeland A."/>
            <person name="Barry K.W."/>
            <person name="Cichocki N."/>
            <person name="Veneault-Fourrey C."/>
            <person name="LaButti K."/>
            <person name="Lindquist E.A."/>
            <person name="Lipzen A."/>
            <person name="Lundell T."/>
            <person name="Morin E."/>
            <person name="Murat C."/>
            <person name="Riley R."/>
            <person name="Ohm R."/>
            <person name="Sun H."/>
            <person name="Tunlid A."/>
            <person name="Henrissat B."/>
            <person name="Grigoriev I.V."/>
            <person name="Hibbett D.S."/>
            <person name="Martin F."/>
        </authorList>
    </citation>
    <scope>NUCLEOTIDE SEQUENCE [LARGE SCALE GENOMIC DNA]</scope>
    <source>
        <strain evidence="2 3">MD-312</strain>
    </source>
</reference>
<proteinExistence type="predicted"/>
<evidence type="ECO:0000313" key="2">
    <source>
        <dbReference type="EMBL" id="KIJ59658.1"/>
    </source>
</evidence>